<evidence type="ECO:0000256" key="1">
    <source>
        <dbReference type="SAM" id="Phobius"/>
    </source>
</evidence>
<keyword evidence="1" id="KW-0812">Transmembrane</keyword>
<dbReference type="RefSeq" id="WP_018366832.1">
    <property type="nucleotide sequence ID" value="NZ_CP104407.1"/>
</dbReference>
<evidence type="ECO:0000313" key="2">
    <source>
        <dbReference type="EMBL" id="WMB27941.1"/>
    </source>
</evidence>
<evidence type="ECO:0000313" key="3">
    <source>
        <dbReference type="Proteomes" id="UP001238096"/>
    </source>
</evidence>
<keyword evidence="3" id="KW-1185">Reference proteome</keyword>
<dbReference type="Proteomes" id="UP001238096">
    <property type="component" value="Chromosome"/>
</dbReference>
<feature type="transmembrane region" description="Helical" evidence="1">
    <location>
        <begin position="12"/>
        <end position="35"/>
    </location>
</feature>
<keyword evidence="1" id="KW-1133">Transmembrane helix</keyword>
<dbReference type="EMBL" id="CP110509">
    <property type="protein sequence ID" value="WMB27941.1"/>
    <property type="molecule type" value="Genomic_DNA"/>
</dbReference>
<protein>
    <submittedName>
        <fullName evidence="2">OadG-related small transporter subunit</fullName>
    </submittedName>
</protein>
<dbReference type="NCBIfam" id="NF040909">
    <property type="entry name" value="OadG_rel_small"/>
    <property type="match status" value="1"/>
</dbReference>
<accession>A0ABY9LIK0</accession>
<keyword evidence="1" id="KW-0472">Membrane</keyword>
<reference evidence="3" key="1">
    <citation type="submission" date="2022-10" db="EMBL/GenBank/DDBJ databases">
        <title>Streptococcus didelphis as causative of fatal infections in opossums (Didelphis albiventris).</title>
        <authorList>
            <person name="Breyer G.M."/>
            <person name="Da Silva M.E.R.J."/>
            <person name="Siqueira F.M."/>
        </authorList>
    </citation>
    <scope>NUCLEOTIDE SEQUENCE [LARGE SCALE GENOMIC DNA]</scope>
    <source>
        <strain evidence="3">LBVP101/21</strain>
    </source>
</reference>
<gene>
    <name evidence="2" type="ORF">N1496_07955</name>
</gene>
<organism evidence="2 3">
    <name type="scientific">Streptococcus didelphis</name>
    <dbReference type="NCBI Taxonomy" id="102886"/>
    <lineage>
        <taxon>Bacteria</taxon>
        <taxon>Bacillati</taxon>
        <taxon>Bacillota</taxon>
        <taxon>Bacilli</taxon>
        <taxon>Lactobacillales</taxon>
        <taxon>Streptococcaceae</taxon>
        <taxon>Streptococcus</taxon>
    </lineage>
</organism>
<sequence>MIKVINMHDLAMAFELMVVGMVGVFFVLGILYIAAELLIKLLPEK</sequence>
<name>A0ABY9LIK0_9STRE</name>
<proteinExistence type="predicted"/>